<reference evidence="7 8" key="1">
    <citation type="submission" date="2018-05" db="EMBL/GenBank/DDBJ databases">
        <title>Draft genome sequence of Scytalidium lignicola DSM 105466, a ubiquitous saprotrophic fungus.</title>
        <authorList>
            <person name="Buettner E."/>
            <person name="Gebauer A.M."/>
            <person name="Hofrichter M."/>
            <person name="Liers C."/>
            <person name="Kellner H."/>
        </authorList>
    </citation>
    <scope>NUCLEOTIDE SEQUENCE [LARGE SCALE GENOMIC DNA]</scope>
    <source>
        <strain evidence="7 8">DSM 105466</strain>
    </source>
</reference>
<feature type="transmembrane region" description="Helical" evidence="5">
    <location>
        <begin position="368"/>
        <end position="388"/>
    </location>
</feature>
<evidence type="ECO:0000259" key="6">
    <source>
        <dbReference type="PROSITE" id="PS50850"/>
    </source>
</evidence>
<dbReference type="EMBL" id="NCSJ02000100">
    <property type="protein sequence ID" value="RFU30439.1"/>
    <property type="molecule type" value="Genomic_DNA"/>
</dbReference>
<keyword evidence="8" id="KW-1185">Reference proteome</keyword>
<evidence type="ECO:0000313" key="7">
    <source>
        <dbReference type="EMBL" id="RFU30439.1"/>
    </source>
</evidence>
<comment type="subcellular location">
    <subcellularLocation>
        <location evidence="1">Membrane</location>
        <topology evidence="1">Multi-pass membrane protein</topology>
    </subcellularLocation>
</comment>
<feature type="transmembrane region" description="Helical" evidence="5">
    <location>
        <begin position="400"/>
        <end position="420"/>
    </location>
</feature>
<feature type="transmembrane region" description="Helical" evidence="5">
    <location>
        <begin position="125"/>
        <end position="142"/>
    </location>
</feature>
<keyword evidence="4 5" id="KW-0472">Membrane</keyword>
<dbReference type="OMA" id="AISDMFF"/>
<evidence type="ECO:0000256" key="3">
    <source>
        <dbReference type="ARBA" id="ARBA00022989"/>
    </source>
</evidence>
<organism evidence="7 8">
    <name type="scientific">Scytalidium lignicola</name>
    <name type="common">Hyphomycete</name>
    <dbReference type="NCBI Taxonomy" id="5539"/>
    <lineage>
        <taxon>Eukaryota</taxon>
        <taxon>Fungi</taxon>
        <taxon>Dikarya</taxon>
        <taxon>Ascomycota</taxon>
        <taxon>Pezizomycotina</taxon>
        <taxon>Leotiomycetes</taxon>
        <taxon>Leotiomycetes incertae sedis</taxon>
        <taxon>Scytalidium</taxon>
    </lineage>
</organism>
<evidence type="ECO:0000256" key="1">
    <source>
        <dbReference type="ARBA" id="ARBA00004141"/>
    </source>
</evidence>
<dbReference type="SUPFAM" id="SSF103473">
    <property type="entry name" value="MFS general substrate transporter"/>
    <property type="match status" value="1"/>
</dbReference>
<accession>A0A3E2HAK4</accession>
<sequence>MDDTKRVEELEMNGFKSSVKDEVEAVVLKTTKNGIPLVPQPSNDPDDPLNWSSFAKHAVLAVMAFDSLLVKFSATLIAPGAHALAEEFGVALSKATYPGTAPSIMYALSPLLWIPLSHRVGRRPVLLIGNLIALVAAIGVAKSQSYAAALGCRIVMGFGGSVGLCIAPAAISDMFFLHEKGTRMGMNSILLVIAPYVGGVAGGSVQYNQSLGWRWSMYIAAILYAFQVFLQIFLVPETIYERDLTWSSTAQEEKSLYRRLGFRTPTNPLNETWAQTFRRPYAMFAYPAVLLPSFWFSVFVMSEVANTAGFALNFGSTSRFAFNTAQIGFCFFAGLIGAFLGETIAGPLCDLFVRRTIQRGETWVSEKYLILLLPGIITGSAGLILYGFELEYGASWVAPLAAISLFVFGQEILVTVLLTYMIDCYPNQAAEVAIVFQFFFSIQCFHPPFYTPQWIARSAGAKVPYLVYGLLPIVLFPFCVGIFMWRGQKIRAKGALIKMH</sequence>
<dbReference type="PANTHER" id="PTHR23502">
    <property type="entry name" value="MAJOR FACILITATOR SUPERFAMILY"/>
    <property type="match status" value="1"/>
</dbReference>
<evidence type="ECO:0000313" key="8">
    <source>
        <dbReference type="Proteomes" id="UP000258309"/>
    </source>
</evidence>
<dbReference type="Pfam" id="PF07690">
    <property type="entry name" value="MFS_1"/>
    <property type="match status" value="1"/>
</dbReference>
<gene>
    <name evidence="7" type="ORF">B7463_g5919</name>
</gene>
<dbReference type="InterPro" id="IPR020846">
    <property type="entry name" value="MFS_dom"/>
</dbReference>
<evidence type="ECO:0000256" key="5">
    <source>
        <dbReference type="SAM" id="Phobius"/>
    </source>
</evidence>
<dbReference type="STRING" id="5539.A0A3E2HAK4"/>
<evidence type="ECO:0000256" key="2">
    <source>
        <dbReference type="ARBA" id="ARBA00022692"/>
    </source>
</evidence>
<feature type="transmembrane region" description="Helical" evidence="5">
    <location>
        <begin position="284"/>
        <end position="305"/>
    </location>
</feature>
<feature type="domain" description="Major facilitator superfamily (MFS) profile" evidence="6">
    <location>
        <begin position="59"/>
        <end position="500"/>
    </location>
</feature>
<proteinExistence type="predicted"/>
<feature type="non-terminal residue" evidence="7">
    <location>
        <position position="1"/>
    </location>
</feature>
<feature type="non-terminal residue" evidence="7">
    <location>
        <position position="500"/>
    </location>
</feature>
<dbReference type="PANTHER" id="PTHR23502:SF2">
    <property type="entry name" value="TRANSPORTER, PUTATIVE (AFU_ORTHOLOGUE AFUA_2G08910)-RELATED"/>
    <property type="match status" value="1"/>
</dbReference>
<dbReference type="Proteomes" id="UP000258309">
    <property type="component" value="Unassembled WGS sequence"/>
</dbReference>
<feature type="transmembrane region" description="Helical" evidence="5">
    <location>
        <begin position="154"/>
        <end position="177"/>
    </location>
</feature>
<keyword evidence="2 5" id="KW-0812">Transmembrane</keyword>
<feature type="transmembrane region" description="Helical" evidence="5">
    <location>
        <begin position="215"/>
        <end position="235"/>
    </location>
</feature>
<name>A0A3E2HAK4_SCYLI</name>
<dbReference type="PROSITE" id="PS50850">
    <property type="entry name" value="MFS"/>
    <property type="match status" value="1"/>
</dbReference>
<feature type="transmembrane region" description="Helical" evidence="5">
    <location>
        <begin position="432"/>
        <end position="450"/>
    </location>
</feature>
<dbReference type="OrthoDB" id="2533084at2759"/>
<feature type="transmembrane region" description="Helical" evidence="5">
    <location>
        <begin position="325"/>
        <end position="348"/>
    </location>
</feature>
<feature type="transmembrane region" description="Helical" evidence="5">
    <location>
        <begin position="189"/>
        <end position="209"/>
    </location>
</feature>
<keyword evidence="3 5" id="KW-1133">Transmembrane helix</keyword>
<dbReference type="AlphaFoldDB" id="A0A3E2HAK4"/>
<dbReference type="GO" id="GO:0022857">
    <property type="term" value="F:transmembrane transporter activity"/>
    <property type="evidence" value="ECO:0007669"/>
    <property type="project" value="InterPro"/>
</dbReference>
<dbReference type="InterPro" id="IPR036259">
    <property type="entry name" value="MFS_trans_sf"/>
</dbReference>
<protein>
    <recommendedName>
        <fullName evidence="6">Major facilitator superfamily (MFS) profile domain-containing protein</fullName>
    </recommendedName>
</protein>
<feature type="transmembrane region" description="Helical" evidence="5">
    <location>
        <begin position="465"/>
        <end position="485"/>
    </location>
</feature>
<comment type="caution">
    <text evidence="7">The sequence shown here is derived from an EMBL/GenBank/DDBJ whole genome shotgun (WGS) entry which is preliminary data.</text>
</comment>
<dbReference type="InterPro" id="IPR011701">
    <property type="entry name" value="MFS"/>
</dbReference>
<dbReference type="Gene3D" id="1.20.1250.20">
    <property type="entry name" value="MFS general substrate transporter like domains"/>
    <property type="match status" value="1"/>
</dbReference>
<evidence type="ECO:0000256" key="4">
    <source>
        <dbReference type="ARBA" id="ARBA00023136"/>
    </source>
</evidence>
<dbReference type="GO" id="GO:0005886">
    <property type="term" value="C:plasma membrane"/>
    <property type="evidence" value="ECO:0007669"/>
    <property type="project" value="TreeGrafter"/>
</dbReference>